<evidence type="ECO:0000256" key="1">
    <source>
        <dbReference type="ARBA" id="ARBA00022737"/>
    </source>
</evidence>
<dbReference type="Pfam" id="PF17966">
    <property type="entry name" value="Muc_B2"/>
    <property type="match status" value="12"/>
</dbReference>
<gene>
    <name evidence="8" type="ORF">PW220_03155</name>
</gene>
<dbReference type="InterPro" id="IPR041495">
    <property type="entry name" value="Mub_B2"/>
</dbReference>
<feature type="domain" description="CshA" evidence="6">
    <location>
        <begin position="1199"/>
        <end position="1314"/>
    </location>
</feature>
<dbReference type="Gene3D" id="3.10.20.320">
    <property type="entry name" value="Putative peptidoglycan bound protein (lpxtg motif)"/>
    <property type="match status" value="2"/>
</dbReference>
<feature type="compositionally biased region" description="Polar residues" evidence="2">
    <location>
        <begin position="3118"/>
        <end position="3128"/>
    </location>
</feature>
<feature type="domain" description="CshA" evidence="6">
    <location>
        <begin position="972"/>
        <end position="1089"/>
    </location>
</feature>
<proteinExistence type="predicted"/>
<feature type="domain" description="Mub B2-like" evidence="5">
    <location>
        <begin position="1521"/>
        <end position="1617"/>
    </location>
</feature>
<evidence type="ECO:0000259" key="3">
    <source>
        <dbReference type="Pfam" id="PF06458"/>
    </source>
</evidence>
<feature type="domain" description="Mub B2-like" evidence="5">
    <location>
        <begin position="3558"/>
        <end position="3655"/>
    </location>
</feature>
<feature type="domain" description="Mucin binding" evidence="4">
    <location>
        <begin position="1640"/>
        <end position="1708"/>
    </location>
</feature>
<feature type="compositionally biased region" description="Polar residues" evidence="2">
    <location>
        <begin position="154"/>
        <end position="171"/>
    </location>
</feature>
<dbReference type="NCBIfam" id="TIGR01167">
    <property type="entry name" value="LPXTG_anchor"/>
    <property type="match status" value="1"/>
</dbReference>
<evidence type="ECO:0000259" key="6">
    <source>
        <dbReference type="Pfam" id="PF19076"/>
    </source>
</evidence>
<feature type="domain" description="Mub B2-like" evidence="5">
    <location>
        <begin position="3970"/>
        <end position="4071"/>
    </location>
</feature>
<dbReference type="InterPro" id="IPR026395">
    <property type="entry name" value="CshA_fibril"/>
</dbReference>
<reference evidence="8 9" key="1">
    <citation type="submission" date="2023-02" db="EMBL/GenBank/DDBJ databases">
        <title>Streptococcus sp. Genome Sequencing and Assembly.</title>
        <authorList>
            <person name="Shore S.M."/>
            <person name="Nicholson T.L."/>
        </authorList>
    </citation>
    <scope>NUCLEOTIDE SEQUENCE [LARGE SCALE GENOMIC DNA]</scope>
    <source>
        <strain evidence="8 9">29892</strain>
    </source>
</reference>
<feature type="domain" description="CshA" evidence="6">
    <location>
        <begin position="1091"/>
        <end position="1196"/>
    </location>
</feature>
<feature type="compositionally biased region" description="Pro residues" evidence="2">
    <location>
        <begin position="2076"/>
        <end position="2087"/>
    </location>
</feature>
<feature type="domain" description="GEVED" evidence="7">
    <location>
        <begin position="733"/>
        <end position="811"/>
    </location>
</feature>
<feature type="region of interest" description="Disordered" evidence="2">
    <location>
        <begin position="3531"/>
        <end position="3559"/>
    </location>
</feature>
<feature type="region of interest" description="Disordered" evidence="2">
    <location>
        <begin position="2823"/>
        <end position="2843"/>
    </location>
</feature>
<feature type="region of interest" description="Disordered" evidence="2">
    <location>
        <begin position="1715"/>
        <end position="1736"/>
    </location>
</feature>
<feature type="domain" description="Mucin binding" evidence="4">
    <location>
        <begin position="3863"/>
        <end position="3937"/>
    </location>
</feature>
<feature type="region of interest" description="Disordered" evidence="2">
    <location>
        <begin position="3325"/>
        <end position="3353"/>
    </location>
</feature>
<feature type="region of interest" description="Disordered" evidence="2">
    <location>
        <begin position="1933"/>
        <end position="1956"/>
    </location>
</feature>
<feature type="compositionally biased region" description="Pro residues" evidence="2">
    <location>
        <begin position="1717"/>
        <end position="1726"/>
    </location>
</feature>
<feature type="region of interest" description="Disordered" evidence="2">
    <location>
        <begin position="2231"/>
        <end position="2252"/>
    </location>
</feature>
<feature type="domain" description="Mucin binding" evidence="4">
    <location>
        <begin position="2448"/>
        <end position="2520"/>
    </location>
</feature>
<feature type="region of interest" description="Disordered" evidence="2">
    <location>
        <begin position="1493"/>
        <end position="1517"/>
    </location>
</feature>
<feature type="region of interest" description="Disordered" evidence="2">
    <location>
        <begin position="1"/>
        <end position="31"/>
    </location>
</feature>
<organism evidence="8 9">
    <name type="scientific">Streptococcus iners subsp. hyiners</name>
    <dbReference type="NCBI Taxonomy" id="3028083"/>
    <lineage>
        <taxon>Bacteria</taxon>
        <taxon>Bacillati</taxon>
        <taxon>Bacillota</taxon>
        <taxon>Bacilli</taxon>
        <taxon>Lactobacillales</taxon>
        <taxon>Streptococcaceae</taxon>
        <taxon>Streptococcus</taxon>
        <taxon>Streptococcus iners</taxon>
    </lineage>
</organism>
<feature type="domain" description="Mub B2-like" evidence="5">
    <location>
        <begin position="3764"/>
        <end position="3861"/>
    </location>
</feature>
<dbReference type="Pfam" id="PF19076">
    <property type="entry name" value="CshA_repeat"/>
    <property type="match status" value="3"/>
</dbReference>
<feature type="domain" description="Mucin binding" evidence="4">
    <location>
        <begin position="1429"/>
        <end position="1488"/>
    </location>
</feature>
<dbReference type="Gene3D" id="2.60.40.4300">
    <property type="match status" value="12"/>
</dbReference>
<evidence type="ECO:0000259" key="4">
    <source>
        <dbReference type="Pfam" id="PF17965"/>
    </source>
</evidence>
<accession>A0AA97A2G3</accession>
<feature type="compositionally biased region" description="Polar residues" evidence="2">
    <location>
        <begin position="2823"/>
        <end position="2832"/>
    </location>
</feature>
<evidence type="ECO:0000259" key="5">
    <source>
        <dbReference type="Pfam" id="PF17966"/>
    </source>
</evidence>
<feature type="compositionally biased region" description="Low complexity" evidence="2">
    <location>
        <begin position="1933"/>
        <end position="1945"/>
    </location>
</feature>
<dbReference type="Pfam" id="PF17965">
    <property type="entry name" value="MucBP_2"/>
    <property type="match status" value="11"/>
</dbReference>
<dbReference type="Proteomes" id="UP001301526">
    <property type="component" value="Chromosome"/>
</dbReference>
<evidence type="ECO:0000313" key="9">
    <source>
        <dbReference type="Proteomes" id="UP001301526"/>
    </source>
</evidence>
<feature type="region of interest" description="Disordered" evidence="2">
    <location>
        <begin position="3943"/>
        <end position="3971"/>
    </location>
</feature>
<feature type="region of interest" description="Disordered" evidence="2">
    <location>
        <begin position="4465"/>
        <end position="4519"/>
    </location>
</feature>
<feature type="domain" description="MucBP" evidence="3">
    <location>
        <begin position="4160"/>
        <end position="4221"/>
    </location>
</feature>
<dbReference type="InterPro" id="IPR045474">
    <property type="entry name" value="GEVED"/>
</dbReference>
<name>A0AA97A2G3_9STRE</name>
<feature type="compositionally biased region" description="Pro residues" evidence="2">
    <location>
        <begin position="3739"/>
        <end position="3748"/>
    </location>
</feature>
<feature type="domain" description="Mub B2-like" evidence="5">
    <location>
        <begin position="1747"/>
        <end position="1851"/>
    </location>
</feature>
<feature type="domain" description="Mub B2-like" evidence="5">
    <location>
        <begin position="3352"/>
        <end position="3449"/>
    </location>
</feature>
<feature type="compositionally biased region" description="Polar residues" evidence="2">
    <location>
        <begin position="2231"/>
        <end position="2240"/>
    </location>
</feature>
<feature type="region of interest" description="Disordered" evidence="2">
    <location>
        <begin position="2371"/>
        <end position="2431"/>
    </location>
</feature>
<feature type="domain" description="Mub B2-like" evidence="5">
    <location>
        <begin position="1319"/>
        <end position="1414"/>
    </location>
</feature>
<feature type="domain" description="MucBP" evidence="3">
    <location>
        <begin position="4313"/>
        <end position="4374"/>
    </location>
</feature>
<keyword evidence="1" id="KW-0677">Repeat</keyword>
<feature type="region of interest" description="Disordered" evidence="2">
    <location>
        <begin position="3118"/>
        <end position="3147"/>
    </location>
</feature>
<feature type="region of interest" description="Disordered" evidence="2">
    <location>
        <begin position="2076"/>
        <end position="2107"/>
    </location>
</feature>
<evidence type="ECO:0000259" key="7">
    <source>
        <dbReference type="Pfam" id="PF20009"/>
    </source>
</evidence>
<feature type="domain" description="Mucin binding" evidence="4">
    <location>
        <begin position="3040"/>
        <end position="3112"/>
    </location>
</feature>
<feature type="domain" description="Mub B2-like" evidence="5">
    <location>
        <begin position="2847"/>
        <end position="2945"/>
    </location>
</feature>
<dbReference type="InterPro" id="IPR009459">
    <property type="entry name" value="MucBP_dom"/>
</dbReference>
<feature type="domain" description="Mub B2-like" evidence="5">
    <location>
        <begin position="1959"/>
        <end position="2067"/>
    </location>
</feature>
<feature type="domain" description="Mucin binding" evidence="4">
    <location>
        <begin position="1853"/>
        <end position="1929"/>
    </location>
</feature>
<dbReference type="EMBL" id="CP118734">
    <property type="protein sequence ID" value="WNY49654.1"/>
    <property type="molecule type" value="Genomic_DNA"/>
</dbReference>
<feature type="domain" description="Mucin binding" evidence="4">
    <location>
        <begin position="2744"/>
        <end position="2816"/>
    </location>
</feature>
<sequence length="4546" mass="489370">MQEVVVSEERADGLPLSEEVSPETSTLLPVSEDVKEAVVTEPVQPADVLQSEEVQSEPDPLVEEEVLSRQAVITYTVRYIDPMNEVISSESLSIEVTTVDQQASYSLVVASTLPEGYRLVVDQDAQQTVNILEGVDNLITFRIEKIESDEAKQNPGSASNQEVVKDSSTSTVVENESAISDTQPFAEAPEVQAKSVIERTVNIPYKVVQTDVETGEEKKLGQVGYVSVTTTDEVAKTEVTVTADKLDSGYSLADGQPNVITKVVAENETNILSFAVTRKKDEKDNPLTETTVAASGDAEGTSGFRAIPGENRTAFSGNQNFKNYQGFSRDKLLNQITWIDFSDASTISGTGTAPNQADSNKLAPSLRIGTKYKKVIAPGYEVTLEVIDLKPFEATEIYKERIAGTDREQYFNANRKNHVIATGEQAEIIAVKQDKTWSQAARQGLNFGEKAVTLQSHKDGGNVGVVFRGSATYLGKSVPINFVLMESEEAKRDELVIFTTNGENFELLGELSNNLTLSSYSPITTAYFDKFENVSIPNNWAARFNPIDYINVGTPESIATAGQTSSEGSLTIVDGLGTKVFGPVTNRMKSKVSPNEEYSTPILLTKNASEVGMFITSMGRQSAMIGVMVYDEGDAPASYGEGKHALNLNVADKNPFLGTVMADLDFVPEAIPADAAPWYRDELINQWDEGPIQLLGASGAAKNNNNYTLHHSSNGSYELKLQASANGNPKAHMQGWIDFNNNGIFDDGEASGVVEVTSAKTYTLNFTGIPQITDTDLTKLGVRVRIAVDRNDILTPHLTALSGEVEDFQVQLTHPPRGTKKETSASQGETQRATVEFFAYGKNAYESTAAKIDETIPPSIVKEDGQLVQDSELVDGYYVVPGEGRYKITANGKNVDVEFIPEVNFVTKRTDGSIVKQAKGITIRRTGTVVDKAGTAAYTTGWMATTDVHGVANISEQTNTMDGRYIPHVVAVVPSGIDATSSAVQGAVQTGRPTFVPGTTSTGAQVPMDPNTTKLLDDGSNPVDATTAYAMVNGVRTAVGEYRISSTDGTVTYTPNDEGKRYIGSLLPVTVQAKDVNGSAATATYTPTITPLSPSAVAATSVGLQGKEQTGRPTFAKGSTIDGVGELVPSSLTLLDASGQPATRVDVPNQGSYVLNPDGSITFTPLPNYYGSPTPVNVRQADSNGSTVVTTYSPNVIEVRPIADPDKTYGLKGAEQTSRSDFFTAGQIDLNGDKVYDPDTEVVALNPASRKLINQQGQEVDSVQVAGEGVYRLNGDGTITFTPEPDFVGLANGVTITIADVNGTKVSTTYVPKVIDVPEDELRETVKRTIRYVYADGSEASTSVEKVLQYTRTATANPLTGEISYSPWESTDNDFPLVTSPDIPNYTASQDKVAERTDVPAEAVDETITIVYREHDKQLATFTYRVVDGPELAKDQEIGYSSAPITYTTAAKIAEIIARGYELVEDEFANEANKSFDTETARVQNWDILFRPKTTVTTPDQPKTPGDQVDPSIPDSPRWEEVTKTITRTVSYKLNTVDGPEAPGTSSQTNTVTFERTGTYNFVSNQITYTNWVAKDGDATLEGHALPDVLGYTATKATANDEEVLPLSTTRNKTVTHLDNNITEIVVYTPDAQLGKISFINVTDPSQEVLVREIPLTGKTGDKFTVDTAAIIEEFRQQGYEVSDISNYDKEGLFSPDPNSHDEFIYHLTERVVPVDPSNPPTPGTPVDPNNPDGPKWPDSVSGIVTKDEVKRTISYVDEAGAPVSSVFEDTVSFTRTATVNLVTGAVNLGSWEAVNSDKELAGNPLPTIEGYSIKGATSDSLVAEATVTENPRTVEAEAPDIVEVVTYQKDKQEAIIRFVDVTNPQARNELNTITLSGKSSEEIGYDVTPLVNLYEKSGYQVTNKQAYSPATLYDTEKDVPQEFIFELVQKTTTTTPDNPQTPGTPVDPTNPDGPRWEEVTKTITRTVAYKLDTVDGQPAPTTETKTNSVTFERTGSYNHVAKQVTYTNWVAKDGDSTLEGQTLPLVTGYVAVTATRNNQAVSPSATAEAIEASATTDNVDEIVVYKALSSWTITPPPGTDPVPPIPYGNHPTDPTKPADPTPTPAIPKVDGYVPVGPDGNELPKDPDGNYIPPVPTDPTQPTVITYKALEQKAVIQYLEEGSNKVLSPADEVTGLADQPIVYSTAETIALIKERGYELVQDNFPTNATFDRDTTSPQEYTVVFREKVVTTTPDNPQTPGTPVDPTNPDGPRWEEVTKTITRTVAYKLDTVDGQPAPTTETKTNSVTFERTGSYNHVTKQVTYTDWVAKDGDSTLEGQTLPLVTGYVAVTATRNSQTVSPSATAEAIEASATTDNVDEIVVYKALSSWTITPPSGTDPVPPIPYGNHPTDPTKPADPTPTPAIPKVDGYVPVGPDGNELPKDPDGNYIPPVPTDPTQPTVITYKALEQKAVIQYLEEGSNKVLSPADEVTGLADQPIVYSTAETIALIKERGYELVQDNFPTNATFDRDTTSPQVYTVVFREKVVTTTPDNPQTPGTPVDPNNPDGPVWEEVTKTITRTVAYKLDTVDGQPAPNTETKTNSVTFERTGSYNHVTKQVTYTDWVAKDNDSTLEGQALPLVAGYVAVTATRNSQTVSPSTTAEAIEASATTDNVDEIVVYKALSSWTITPPPGTDPVPPIPYGNHPTDPTKPADPTPTPAIPKVDGYVPVGPDGNELPKDPDGNYIPPVPTDPTQPTVITYKALEQKAVIQYLEEGSNKVLSPADEVTGLADQPIVYSTAETIALIKERGYELVQDNFPTNATFDRDTTSPQVYTVVFREKVVTTTPDNPQTPGTPVDPNNPDGPRWEEVTKTITRTVAYKLDTVDGQPAPTTETKTNSVTFERTGSYNHVTKQVTYTDWVAKDGDSTLEGQTLPLVTGYVAVTATRNNQTVTPSATAEAIEASATTDNVDEIVVYKALSSWTITPPTGTDPVPPIPYDNHPTDPTKPADPTPTPAIPKVDGYVPVGPDGNELPKDPDGNYIPPVPTDPTQPTVITYKALEQKAVIQYLEEGSNKVLSPADEVTGLADQPIVYSTADTIALIKERGYELVQDNFPTNATFDRDTTSPQVYTVVFREKVVTTTPDNPQTPGTPVDPTNPDGPKWPDGLKESDLNQTVTRTIKYVYEDGSEAQPDVVETLTYKRTATVNLVTKEVTYGKWTSTDDDFDKVDTPAIAGYTPDKASVAAVQDVPATATDTEVTVTYVKDVQKATITYQDENGQQLGSVDEVTGKSGEPINYTTTDRITELTNQGYEVVTDGFTKEGGQVFDTDKDTPQTFTVVVKAKVVPVDPSNPPTPGTPVDPTNPNGPKWPDGLKESDLNQTVTRTIKYQYEDGSEAQPDVVETLTYKRTATVNLVTKEVTYGKWTSTDDDFDKVDTPAIAGYTPDKASVSAVQDVPATATDTEVTVTYVKDVQKATITYQDENGQQLGGVDEVTGKSGEPINYTTTDRITELTNQGYEVVTDGFTKEGGQVFDTDKDTPQTFTVVVKAKVVPVDPSNPSTPGTPVDPNNPNGPKWPDGLKESDLNQTVTRVIKYKYEDGSEAQPDVVETLTYKRTATVNLVTKEVTYGKWTSTDDDFDKVDTPAIAGYTPDKASVAAVQDVPATATDTEVTVTYVKDVQKATITYQDENGQQLGGVDEVTGKSGEPINYTTTARITELTNQGYEVVTDGFTKEGGQVFDTDKDTPQTFTVVVKAKVVPVDPSNPPTPGTPVDPNNPNGPKWPDGLKESDLNQTVTRTIKYQYEDGSEAQPDVVETLTYKRTATVNLVTKEVTYGDWTSADDDFDKVDTPAIAGYTPDKASVAAVQDVPATATDTEVTVTYVKDIQKATITYQDENGQQLGGIDEVTGKSGEPINYTTTARITELTNQGYEVVTDGFTKEGGQVFDTDKDTPQTFTVVVKAKVVPVDPSNPPTPGTPVDPNNPNGPKWPDGLKESDLNQTVTRTIKYVYEDGSPVLNSDGNPLIVTQTASFKRSATVNLVTGQVTYGAWSEAQTVPAVPSPIILGYYTETASVAAHTVTATDEDQSITVVYKKLGAWVPNIPGQPLTPIPYPNHPTDPSKPGTDLPVLPHVPGHVPVGPDGVTPLTPVDPNDPSKGYNMPPIPSDPTNDVPITYVAEEPKVATVIVRYMDEEGNDLVPPVVSSGKVGEPYTSEAKVIPGYLLKDYPSNQSGTIPEGGTLVSYIYVPIGAWVPNIPGQPLTPIPYPNHPTDPSKPGTDLPVLPHIPGYVPVGPDGVTPLTPVDPNDPSKGYNMPPIPSDPTNDVPITYVAEEPKVATVIVRYIDEEGNNLVPPVVSSGKVGEPYTSEAKVIPGYLLKDYPSNQTGTIPEGGTLVSYIYVPIGAWVPNIPGQPLTPIPYPNHPTDPSKPGTDLPVLPHIPGYVPVGPDGVTPLTPVDPSDPSKGYNMPPIPSDPTNDVPITYVAEKPVVPEQTQPTPPVLPTQPAEPVKPVAPVSPTVPASSGLSGKPIAEKTSQSTLPNTGDSHSDTVLMAGISLLLATLGMVVKVRREE</sequence>
<feature type="domain" description="Mub B2-like" evidence="5">
    <location>
        <begin position="2551"/>
        <end position="2659"/>
    </location>
</feature>
<feature type="compositionally biased region" description="Polar residues" evidence="2">
    <location>
        <begin position="3534"/>
        <end position="3549"/>
    </location>
</feature>
<feature type="domain" description="Mub B2-like" evidence="5">
    <location>
        <begin position="3146"/>
        <end position="3243"/>
    </location>
</feature>
<evidence type="ECO:0000313" key="8">
    <source>
        <dbReference type="EMBL" id="WNY49654.1"/>
    </source>
</evidence>
<feature type="compositionally biased region" description="Polar residues" evidence="2">
    <location>
        <begin position="4507"/>
        <end position="4518"/>
    </location>
</feature>
<dbReference type="Gene3D" id="3.10.20.470">
    <property type="match status" value="11"/>
</dbReference>
<feature type="compositionally biased region" description="Polar residues" evidence="2">
    <location>
        <begin position="2527"/>
        <end position="2536"/>
    </location>
</feature>
<feature type="region of interest" description="Disordered" evidence="2">
    <location>
        <begin position="150"/>
        <end position="171"/>
    </location>
</feature>
<keyword evidence="9" id="KW-1185">Reference proteome</keyword>
<protein>
    <submittedName>
        <fullName evidence="8">CshA/CshB family fibrillar adhesin-related protein</fullName>
    </submittedName>
</protein>
<dbReference type="NCBIfam" id="TIGR04225">
    <property type="entry name" value="CshA_fibril_rpt"/>
    <property type="match status" value="3"/>
</dbReference>
<feature type="domain" description="Mucin binding" evidence="4">
    <location>
        <begin position="3245"/>
        <end position="3319"/>
    </location>
</feature>
<feature type="region of interest" description="Disordered" evidence="2">
    <location>
        <begin position="2527"/>
        <end position="2546"/>
    </location>
</feature>
<feature type="compositionally biased region" description="Pro residues" evidence="2">
    <location>
        <begin position="3327"/>
        <end position="3336"/>
    </location>
</feature>
<dbReference type="InterPro" id="IPR041558">
    <property type="entry name" value="MucBP_2"/>
</dbReference>
<feature type="domain" description="Mucin binding" evidence="4">
    <location>
        <begin position="3657"/>
        <end position="3731"/>
    </location>
</feature>
<dbReference type="Pfam" id="PF20009">
    <property type="entry name" value="GEVED"/>
    <property type="match status" value="1"/>
</dbReference>
<dbReference type="Pfam" id="PF06458">
    <property type="entry name" value="MucBP"/>
    <property type="match status" value="2"/>
</dbReference>
<feature type="compositionally biased region" description="Pro residues" evidence="2">
    <location>
        <begin position="3945"/>
        <end position="3954"/>
    </location>
</feature>
<feature type="domain" description="Mucin binding" evidence="4">
    <location>
        <begin position="3451"/>
        <end position="3525"/>
    </location>
</feature>
<feature type="domain" description="Mub B2-like" evidence="5">
    <location>
        <begin position="2255"/>
        <end position="2363"/>
    </location>
</feature>
<feature type="compositionally biased region" description="Low complexity" evidence="2">
    <location>
        <begin position="4477"/>
        <end position="4497"/>
    </location>
</feature>
<feature type="region of interest" description="Disordered" evidence="2">
    <location>
        <begin position="3737"/>
        <end position="3765"/>
    </location>
</feature>
<feature type="domain" description="Mucin binding" evidence="4">
    <location>
        <begin position="2152"/>
        <end position="2224"/>
    </location>
</feature>
<evidence type="ECO:0000256" key="2">
    <source>
        <dbReference type="SAM" id="MobiDB-lite"/>
    </source>
</evidence>